<accession>A0ABU1W6P7</accession>
<evidence type="ECO:0000313" key="6">
    <source>
        <dbReference type="Proteomes" id="UP001251524"/>
    </source>
</evidence>
<evidence type="ECO:0000313" key="5">
    <source>
        <dbReference type="EMBL" id="MDR7133251.1"/>
    </source>
</evidence>
<dbReference type="Pfam" id="PF04828">
    <property type="entry name" value="GFA"/>
    <property type="match status" value="1"/>
</dbReference>
<dbReference type="Proteomes" id="UP001251524">
    <property type="component" value="Unassembled WGS sequence"/>
</dbReference>
<dbReference type="InterPro" id="IPR011057">
    <property type="entry name" value="Mss4-like_sf"/>
</dbReference>
<gene>
    <name evidence="5" type="ORF">J2X06_000435</name>
</gene>
<evidence type="ECO:0000256" key="1">
    <source>
        <dbReference type="ARBA" id="ARBA00005495"/>
    </source>
</evidence>
<dbReference type="PANTHER" id="PTHR28620:SF1">
    <property type="entry name" value="CENP-V_GFA DOMAIN-CONTAINING PROTEIN"/>
    <property type="match status" value="1"/>
</dbReference>
<dbReference type="PROSITE" id="PS51891">
    <property type="entry name" value="CENP_V_GFA"/>
    <property type="match status" value="1"/>
</dbReference>
<feature type="domain" description="CENP-V/GFA" evidence="4">
    <location>
        <begin position="6"/>
        <end position="127"/>
    </location>
</feature>
<evidence type="ECO:0000256" key="2">
    <source>
        <dbReference type="ARBA" id="ARBA00022723"/>
    </source>
</evidence>
<keyword evidence="6" id="KW-1185">Reference proteome</keyword>
<organism evidence="5 6">
    <name type="scientific">Lysobacter niastensis</name>
    <dbReference type="NCBI Taxonomy" id="380629"/>
    <lineage>
        <taxon>Bacteria</taxon>
        <taxon>Pseudomonadati</taxon>
        <taxon>Pseudomonadota</taxon>
        <taxon>Gammaproteobacteria</taxon>
        <taxon>Lysobacterales</taxon>
        <taxon>Lysobacteraceae</taxon>
        <taxon>Lysobacter</taxon>
    </lineage>
</organism>
<name>A0ABU1W6P7_9GAMM</name>
<dbReference type="Gene3D" id="2.170.150.70">
    <property type="match status" value="1"/>
</dbReference>
<dbReference type="InterPro" id="IPR006913">
    <property type="entry name" value="CENP-V/GFA"/>
</dbReference>
<proteinExistence type="inferred from homology"/>
<keyword evidence="2" id="KW-0479">Metal-binding</keyword>
<comment type="caution">
    <text evidence="5">The sequence shown here is derived from an EMBL/GenBank/DDBJ whole genome shotgun (WGS) entry which is preliminary data.</text>
</comment>
<keyword evidence="3" id="KW-0862">Zinc</keyword>
<evidence type="ECO:0000259" key="4">
    <source>
        <dbReference type="PROSITE" id="PS51891"/>
    </source>
</evidence>
<comment type="similarity">
    <text evidence="1">Belongs to the Gfa family.</text>
</comment>
<dbReference type="PANTHER" id="PTHR28620">
    <property type="entry name" value="CENTROMERE PROTEIN V"/>
    <property type="match status" value="1"/>
</dbReference>
<dbReference type="EMBL" id="JAVDVY010000001">
    <property type="protein sequence ID" value="MDR7133251.1"/>
    <property type="molecule type" value="Genomic_DNA"/>
</dbReference>
<sequence length="136" mass="14929">MPIQTYTGSCHCGAVRFEADIDFSHGTGKCNCSICTKTRNWGVVIKPEAFRLLSKPSATTDYQFKSTSSVHWPFCKTCGVRPYGLGDIPEVGGKFVTVNIACIDNISAEELAAITVRFADGRNDNWWNPPAVTSYL</sequence>
<dbReference type="InterPro" id="IPR052355">
    <property type="entry name" value="CENP-V-like"/>
</dbReference>
<evidence type="ECO:0000256" key="3">
    <source>
        <dbReference type="ARBA" id="ARBA00022833"/>
    </source>
</evidence>
<protein>
    <recommendedName>
        <fullName evidence="4">CENP-V/GFA domain-containing protein</fullName>
    </recommendedName>
</protein>
<reference evidence="5 6" key="1">
    <citation type="submission" date="2023-07" db="EMBL/GenBank/DDBJ databases">
        <title>Sorghum-associated microbial communities from plants grown in Nebraska, USA.</title>
        <authorList>
            <person name="Schachtman D."/>
        </authorList>
    </citation>
    <scope>NUCLEOTIDE SEQUENCE [LARGE SCALE GENOMIC DNA]</scope>
    <source>
        <strain evidence="5 6">BE198</strain>
    </source>
</reference>
<dbReference type="RefSeq" id="WP_310057671.1">
    <property type="nucleotide sequence ID" value="NZ_JAVDVY010000001.1"/>
</dbReference>
<dbReference type="SUPFAM" id="SSF51316">
    <property type="entry name" value="Mss4-like"/>
    <property type="match status" value="1"/>
</dbReference>